<evidence type="ECO:0008006" key="13">
    <source>
        <dbReference type="Google" id="ProtNLM"/>
    </source>
</evidence>
<keyword evidence="6 10" id="KW-0812">Transmembrane</keyword>
<keyword evidence="12" id="KW-1185">Reference proteome</keyword>
<evidence type="ECO:0000256" key="8">
    <source>
        <dbReference type="ARBA" id="ARBA00023136"/>
    </source>
</evidence>
<gene>
    <name evidence="11" type="ORF">TanjilG_20989</name>
</gene>
<dbReference type="GO" id="GO:0019915">
    <property type="term" value="P:lipid storage"/>
    <property type="evidence" value="ECO:0007669"/>
    <property type="project" value="TreeGrafter"/>
</dbReference>
<keyword evidence="8 10" id="KW-0472">Membrane</keyword>
<dbReference type="PANTHER" id="PTHR33203:SF44">
    <property type="entry name" value="OLEOSIN 20.3 KDA"/>
    <property type="match status" value="1"/>
</dbReference>
<proteinExistence type="inferred from homology"/>
<dbReference type="AlphaFoldDB" id="A0A1J7H973"/>
<dbReference type="GO" id="GO:0010344">
    <property type="term" value="P:seed oilbody biogenesis"/>
    <property type="evidence" value="ECO:0007669"/>
    <property type="project" value="TreeGrafter"/>
</dbReference>
<dbReference type="Pfam" id="PF01277">
    <property type="entry name" value="Oleosin"/>
    <property type="match status" value="1"/>
</dbReference>
<evidence type="ECO:0000256" key="9">
    <source>
        <dbReference type="SAM" id="MobiDB-lite"/>
    </source>
</evidence>
<keyword evidence="5" id="KW-0551">Lipid droplet</keyword>
<dbReference type="OrthoDB" id="1929188at2759"/>
<keyword evidence="7 10" id="KW-1133">Transmembrane helix</keyword>
<dbReference type="InterPro" id="IPR000136">
    <property type="entry name" value="Oleosin"/>
</dbReference>
<comment type="subcellular location">
    <subcellularLocation>
        <location evidence="3">Lipid droplet</location>
    </subcellularLocation>
    <subcellularLocation>
        <location evidence="2">Membrane</location>
        <topology evidence="2">Multi-pass membrane protein</topology>
    </subcellularLocation>
</comment>
<feature type="compositionally biased region" description="Polar residues" evidence="9">
    <location>
        <begin position="1"/>
        <end position="27"/>
    </location>
</feature>
<evidence type="ECO:0000256" key="2">
    <source>
        <dbReference type="ARBA" id="ARBA00004141"/>
    </source>
</evidence>
<evidence type="ECO:0000313" key="11">
    <source>
        <dbReference type="EMBL" id="OIW09392.1"/>
    </source>
</evidence>
<dbReference type="PANTHER" id="PTHR33203">
    <property type="entry name" value="OLEOSIN"/>
    <property type="match status" value="1"/>
</dbReference>
<comment type="similarity">
    <text evidence="4">Belongs to the oleosin family.</text>
</comment>
<protein>
    <recommendedName>
        <fullName evidence="13">Oleosin</fullName>
    </recommendedName>
</protein>
<accession>A0A1J7H973</accession>
<dbReference type="Proteomes" id="UP000188354">
    <property type="component" value="Chromosome LG06"/>
</dbReference>
<evidence type="ECO:0000256" key="6">
    <source>
        <dbReference type="ARBA" id="ARBA00022692"/>
    </source>
</evidence>
<evidence type="ECO:0000256" key="4">
    <source>
        <dbReference type="ARBA" id="ARBA00010858"/>
    </source>
</evidence>
<feature type="region of interest" description="Disordered" evidence="9">
    <location>
        <begin position="1"/>
        <end position="30"/>
    </location>
</feature>
<organism evidence="11 12">
    <name type="scientific">Lupinus angustifolius</name>
    <name type="common">Narrow-leaved blue lupine</name>
    <dbReference type="NCBI Taxonomy" id="3871"/>
    <lineage>
        <taxon>Eukaryota</taxon>
        <taxon>Viridiplantae</taxon>
        <taxon>Streptophyta</taxon>
        <taxon>Embryophyta</taxon>
        <taxon>Tracheophyta</taxon>
        <taxon>Spermatophyta</taxon>
        <taxon>Magnoliopsida</taxon>
        <taxon>eudicotyledons</taxon>
        <taxon>Gunneridae</taxon>
        <taxon>Pentapetalae</taxon>
        <taxon>rosids</taxon>
        <taxon>fabids</taxon>
        <taxon>Fabales</taxon>
        <taxon>Fabaceae</taxon>
        <taxon>Papilionoideae</taxon>
        <taxon>50 kb inversion clade</taxon>
        <taxon>genistoids sensu lato</taxon>
        <taxon>core genistoids</taxon>
        <taxon>Genisteae</taxon>
        <taxon>Lupinus</taxon>
    </lineage>
</organism>
<feature type="transmembrane region" description="Helical" evidence="10">
    <location>
        <begin position="35"/>
        <end position="53"/>
    </location>
</feature>
<dbReference type="Gramene" id="OIW09392">
    <property type="protein sequence ID" value="OIW09392"/>
    <property type="gene ID" value="TanjilG_20989"/>
</dbReference>
<evidence type="ECO:0000256" key="1">
    <source>
        <dbReference type="ARBA" id="ARBA00002582"/>
    </source>
</evidence>
<evidence type="ECO:0000256" key="7">
    <source>
        <dbReference type="ARBA" id="ARBA00022989"/>
    </source>
</evidence>
<evidence type="ECO:0000256" key="3">
    <source>
        <dbReference type="ARBA" id="ARBA00004502"/>
    </source>
</evidence>
<dbReference type="GO" id="GO:0012511">
    <property type="term" value="C:monolayer-surrounded lipid storage body"/>
    <property type="evidence" value="ECO:0007669"/>
    <property type="project" value="InterPro"/>
</dbReference>
<feature type="transmembrane region" description="Helical" evidence="10">
    <location>
        <begin position="59"/>
        <end position="78"/>
    </location>
</feature>
<evidence type="ECO:0000256" key="5">
    <source>
        <dbReference type="ARBA" id="ARBA00022677"/>
    </source>
</evidence>
<dbReference type="EMBL" id="CM007366">
    <property type="protein sequence ID" value="OIW09392.1"/>
    <property type="molecule type" value="Genomic_DNA"/>
</dbReference>
<evidence type="ECO:0000313" key="12">
    <source>
        <dbReference type="Proteomes" id="UP000188354"/>
    </source>
</evidence>
<reference evidence="11 12" key="1">
    <citation type="journal article" date="2017" name="Plant Biotechnol. J.">
        <title>A comprehensive draft genome sequence for lupin (Lupinus angustifolius), an emerging health food: insights into plant-microbe interactions and legume evolution.</title>
        <authorList>
            <person name="Hane J.K."/>
            <person name="Ming Y."/>
            <person name="Kamphuis L.G."/>
            <person name="Nelson M.N."/>
            <person name="Garg G."/>
            <person name="Atkins C.A."/>
            <person name="Bayer P.E."/>
            <person name="Bravo A."/>
            <person name="Bringans S."/>
            <person name="Cannon S."/>
            <person name="Edwards D."/>
            <person name="Foley R."/>
            <person name="Gao L.L."/>
            <person name="Harrison M.J."/>
            <person name="Huang W."/>
            <person name="Hurgobin B."/>
            <person name="Li S."/>
            <person name="Liu C.W."/>
            <person name="McGrath A."/>
            <person name="Morahan G."/>
            <person name="Murray J."/>
            <person name="Weller J."/>
            <person name="Jian J."/>
            <person name="Singh K.B."/>
        </authorList>
    </citation>
    <scope>NUCLEOTIDE SEQUENCE [LARGE SCALE GENOMIC DNA]</scope>
    <source>
        <strain evidence="12">cv. Tanjil</strain>
        <tissue evidence="11">Whole plant</tissue>
    </source>
</reference>
<sequence>MNNHSTSRQMQLHSTTTRNESGTTNPQGRYEGGNGITLVGGMLIALAGTLTLMAVTTPIFILSSPVIVSTTIVIGLYMTEFLTYRACGVTALTLFSWVTAERNFFLDCIPFKP</sequence>
<name>A0A1J7H973_LUPAN</name>
<dbReference type="GO" id="GO:0016020">
    <property type="term" value="C:membrane"/>
    <property type="evidence" value="ECO:0007669"/>
    <property type="project" value="UniProtKB-SubCell"/>
</dbReference>
<comment type="function">
    <text evidence="1">May have a structural role to stabilize the lipid body during desiccation of the seed by preventing coalescence of the oil. Probably interacts with both lipid and phospholipid moieties of lipid bodies. May also provide recognition signals for specific lipase anchorage in lipolysis during seedling growth.</text>
</comment>
<dbReference type="KEGG" id="lang:109350580"/>
<dbReference type="GO" id="GO:0050826">
    <property type="term" value="P:response to freezing"/>
    <property type="evidence" value="ECO:0007669"/>
    <property type="project" value="TreeGrafter"/>
</dbReference>
<evidence type="ECO:0000256" key="10">
    <source>
        <dbReference type="SAM" id="Phobius"/>
    </source>
</evidence>